<evidence type="ECO:0000256" key="7">
    <source>
        <dbReference type="ARBA" id="ARBA00022917"/>
    </source>
</evidence>
<dbReference type="InterPro" id="IPR008909">
    <property type="entry name" value="DALR_anticod-bd"/>
</dbReference>
<dbReference type="InterPro" id="IPR015944">
    <property type="entry name" value="Gly-tRNA-synth_bsu"/>
</dbReference>
<dbReference type="InterPro" id="IPR006194">
    <property type="entry name" value="Gly-tRNA-synth_heterodimer"/>
</dbReference>
<organism evidence="12 13">
    <name type="scientific">Psychrilyobacter piezotolerans</name>
    <dbReference type="NCBI Taxonomy" id="2293438"/>
    <lineage>
        <taxon>Bacteria</taxon>
        <taxon>Fusobacteriati</taxon>
        <taxon>Fusobacteriota</taxon>
        <taxon>Fusobacteriia</taxon>
        <taxon>Fusobacteriales</taxon>
        <taxon>Fusobacteriaceae</taxon>
        <taxon>Psychrilyobacter</taxon>
    </lineage>
</organism>
<dbReference type="Proteomes" id="UP000263486">
    <property type="component" value="Unassembled WGS sequence"/>
</dbReference>
<keyword evidence="7 10" id="KW-0648">Protein biosynthesis</keyword>
<dbReference type="SUPFAM" id="SSF109604">
    <property type="entry name" value="HD-domain/PDEase-like"/>
    <property type="match status" value="1"/>
</dbReference>
<evidence type="ECO:0000256" key="2">
    <source>
        <dbReference type="ARBA" id="ARBA00008226"/>
    </source>
</evidence>
<comment type="catalytic activity">
    <reaction evidence="9 10">
        <text>tRNA(Gly) + glycine + ATP = glycyl-tRNA(Gly) + AMP + diphosphate</text>
        <dbReference type="Rhea" id="RHEA:16013"/>
        <dbReference type="Rhea" id="RHEA-COMP:9664"/>
        <dbReference type="Rhea" id="RHEA-COMP:9683"/>
        <dbReference type="ChEBI" id="CHEBI:30616"/>
        <dbReference type="ChEBI" id="CHEBI:33019"/>
        <dbReference type="ChEBI" id="CHEBI:57305"/>
        <dbReference type="ChEBI" id="CHEBI:78442"/>
        <dbReference type="ChEBI" id="CHEBI:78522"/>
        <dbReference type="ChEBI" id="CHEBI:456215"/>
        <dbReference type="EC" id="6.1.1.14"/>
    </reaction>
</comment>
<dbReference type="Pfam" id="PF02092">
    <property type="entry name" value="tRNA_synt_2f"/>
    <property type="match status" value="1"/>
</dbReference>
<evidence type="ECO:0000313" key="12">
    <source>
        <dbReference type="EMBL" id="REI42914.1"/>
    </source>
</evidence>
<keyword evidence="13" id="KW-1185">Reference proteome</keyword>
<dbReference type="PANTHER" id="PTHR30075">
    <property type="entry name" value="GLYCYL-TRNA SYNTHETASE"/>
    <property type="match status" value="1"/>
</dbReference>
<evidence type="ECO:0000256" key="4">
    <source>
        <dbReference type="ARBA" id="ARBA00022598"/>
    </source>
</evidence>
<dbReference type="RefSeq" id="WP_114641146.1">
    <property type="nucleotide sequence ID" value="NZ_JAACIO010000002.1"/>
</dbReference>
<name>A0ABX9KLH9_9FUSO</name>
<sequence length="692" mass="78299">MNILLEIGMEEIPARFLKPALNDLEKNMKTYLKENRIVFEEVKTYGTPRRLILSISNLAEKQEDLNILNQGPAKHIAFGSNGDLTKAGMGFAKSQGIEATDLEIIETPKGEYIAAKKFVKGKETQTLLPEALKGLVEGLTFPKSMKWSDKKMKFARPIQWILALADNDLVEFEVEGYKSGLISRGHRFFGEKEFAVTGIDDYFTKVRANNVIVDIEERKNMIVEMINKNCASAGEKVVIENELLDEVTNLVEYPYPIVGTFNSEFLEVPQDVLIISMQVHQRYFPILDSDGNLLPKFVVVRNGIDGSENVRIGNEKVLSARLSDARFFYQEDLKKPLSENVEKLKHVVFQKDLGTIHQKLERSKKIAEKLADILGFEGNKSDILRTIELSKADLVSNMIGEKEFTKLQGFMGAEYALRSGENEKVAKGIEEHYYPRYQGDKLPQNIEGVITGICDRIDTLVGCFGIGLIPSGSKDPFALRRSALGIVNIISNSKLDLSIDELVNISIDILELDGVLKKEKEKVKSDVMEFMNQRIINVLLDKGYRKDFILSILDVENENLLEVEKKLLTLEEVSSNENFNELVSLLKRVGNISKDYKGTVNITEELLKEGAEKSLYNFYMEFMGISEEILGKNDYLTYLKTILSGKEIIDNFFDSVMVMDEDEDIKNNRLSLLTSLNAIFNRVANLNLIETK</sequence>
<gene>
    <name evidence="10" type="primary">glyS</name>
    <name evidence="12" type="ORF">DYH56_01840</name>
</gene>
<dbReference type="Pfam" id="PF05746">
    <property type="entry name" value="DALR_1"/>
    <property type="match status" value="1"/>
</dbReference>
<keyword evidence="3 10" id="KW-0963">Cytoplasm</keyword>
<dbReference type="EC" id="6.1.1.14" evidence="10"/>
<evidence type="ECO:0000256" key="3">
    <source>
        <dbReference type="ARBA" id="ARBA00022490"/>
    </source>
</evidence>
<dbReference type="PRINTS" id="PR01045">
    <property type="entry name" value="TRNASYNTHGB"/>
</dbReference>
<keyword evidence="8 10" id="KW-0030">Aminoacyl-tRNA synthetase</keyword>
<dbReference type="NCBIfam" id="TIGR00211">
    <property type="entry name" value="glyS"/>
    <property type="match status" value="1"/>
</dbReference>
<dbReference type="PROSITE" id="PS50861">
    <property type="entry name" value="AA_TRNA_LIGASE_II_GLYAB"/>
    <property type="match status" value="1"/>
</dbReference>
<evidence type="ECO:0000313" key="13">
    <source>
        <dbReference type="Proteomes" id="UP000263486"/>
    </source>
</evidence>
<accession>A0ABX9KLH9</accession>
<comment type="subunit">
    <text evidence="10">Tetramer of two alpha and two beta subunits.</text>
</comment>
<comment type="similarity">
    <text evidence="2 10">Belongs to the class-II aminoacyl-tRNA synthetase family.</text>
</comment>
<protein>
    <recommendedName>
        <fullName evidence="10">Glycine--tRNA ligase beta subunit</fullName>
        <ecNumber evidence="10">6.1.1.14</ecNumber>
    </recommendedName>
    <alternativeName>
        <fullName evidence="10">Glycyl-tRNA synthetase beta subunit</fullName>
        <shortName evidence="10">GlyRS</shortName>
    </alternativeName>
</protein>
<comment type="caution">
    <text evidence="12">The sequence shown here is derived from an EMBL/GenBank/DDBJ whole genome shotgun (WGS) entry which is preliminary data.</text>
</comment>
<dbReference type="EMBL" id="QUAJ01000002">
    <property type="protein sequence ID" value="REI42914.1"/>
    <property type="molecule type" value="Genomic_DNA"/>
</dbReference>
<dbReference type="HAMAP" id="MF_00255">
    <property type="entry name" value="Gly_tRNA_synth_beta"/>
    <property type="match status" value="1"/>
</dbReference>
<keyword evidence="4 10" id="KW-0436">Ligase</keyword>
<evidence type="ECO:0000256" key="6">
    <source>
        <dbReference type="ARBA" id="ARBA00022840"/>
    </source>
</evidence>
<dbReference type="PANTHER" id="PTHR30075:SF2">
    <property type="entry name" value="GLYCINE--TRNA LIGASE, CHLOROPLASTIC_MITOCHONDRIAL 2"/>
    <property type="match status" value="1"/>
</dbReference>
<evidence type="ECO:0000256" key="9">
    <source>
        <dbReference type="ARBA" id="ARBA00047937"/>
    </source>
</evidence>
<keyword evidence="5 10" id="KW-0547">Nucleotide-binding</keyword>
<evidence type="ECO:0000256" key="10">
    <source>
        <dbReference type="HAMAP-Rule" id="MF_00255"/>
    </source>
</evidence>
<evidence type="ECO:0000256" key="5">
    <source>
        <dbReference type="ARBA" id="ARBA00022741"/>
    </source>
</evidence>
<comment type="subcellular location">
    <subcellularLocation>
        <location evidence="1 10">Cytoplasm</location>
    </subcellularLocation>
</comment>
<evidence type="ECO:0000256" key="1">
    <source>
        <dbReference type="ARBA" id="ARBA00004496"/>
    </source>
</evidence>
<proteinExistence type="inferred from homology"/>
<reference evidence="12 13" key="1">
    <citation type="submission" date="2018-08" db="EMBL/GenBank/DDBJ databases">
        <title>Draft genome sequence of Psychrilyobacter sp. strain SD5 isolated from Black Sea water.</title>
        <authorList>
            <person name="Yadav S."/>
            <person name="Villanueva L."/>
            <person name="Damste J.S.S."/>
        </authorList>
    </citation>
    <scope>NUCLEOTIDE SEQUENCE [LARGE SCALE GENOMIC DNA]</scope>
    <source>
        <strain evidence="12 13">SD5</strain>
    </source>
</reference>
<keyword evidence="6 10" id="KW-0067">ATP-binding</keyword>
<evidence type="ECO:0000256" key="8">
    <source>
        <dbReference type="ARBA" id="ARBA00023146"/>
    </source>
</evidence>
<dbReference type="GO" id="GO:0004820">
    <property type="term" value="F:glycine-tRNA ligase activity"/>
    <property type="evidence" value="ECO:0007669"/>
    <property type="project" value="UniProtKB-EC"/>
</dbReference>
<evidence type="ECO:0000259" key="11">
    <source>
        <dbReference type="Pfam" id="PF05746"/>
    </source>
</evidence>
<feature type="domain" description="DALR anticodon binding" evidence="11">
    <location>
        <begin position="588"/>
        <end position="682"/>
    </location>
</feature>